<proteinExistence type="predicted"/>
<reference evidence="1" key="1">
    <citation type="submission" date="2020-05" db="EMBL/GenBank/DDBJ databases">
        <authorList>
            <person name="Chiriac C."/>
            <person name="Salcher M."/>
            <person name="Ghai R."/>
            <person name="Kavagutti S V."/>
        </authorList>
    </citation>
    <scope>NUCLEOTIDE SEQUENCE</scope>
</reference>
<gene>
    <name evidence="1" type="ORF">UFOVP376_7</name>
</gene>
<name>A0A6J7WXJ4_9CAUD</name>
<organism evidence="1">
    <name type="scientific">uncultured Caudovirales phage</name>
    <dbReference type="NCBI Taxonomy" id="2100421"/>
    <lineage>
        <taxon>Viruses</taxon>
        <taxon>Duplodnaviria</taxon>
        <taxon>Heunggongvirae</taxon>
        <taxon>Uroviricota</taxon>
        <taxon>Caudoviricetes</taxon>
        <taxon>Peduoviridae</taxon>
        <taxon>Maltschvirus</taxon>
        <taxon>Maltschvirus maltsch</taxon>
    </lineage>
</organism>
<evidence type="ECO:0000313" key="1">
    <source>
        <dbReference type="EMBL" id="CAB5222537.1"/>
    </source>
</evidence>
<accession>A0A6J7WXJ4</accession>
<sequence length="69" mass="7994">MYFDRFDICEAYYLAFSHCHGGQWSREYARMCAMMRYFRPSPMLSVDSLSDNAREIYDSACARMLGGAA</sequence>
<dbReference type="EMBL" id="LR798305">
    <property type="protein sequence ID" value="CAB5222537.1"/>
    <property type="molecule type" value="Genomic_DNA"/>
</dbReference>
<protein>
    <submittedName>
        <fullName evidence="1">Uncharacterized protein</fullName>
    </submittedName>
</protein>